<keyword evidence="2" id="KW-1185">Reference proteome</keyword>
<reference evidence="1 2" key="1">
    <citation type="submission" date="2019-05" db="EMBL/GenBank/DDBJ databases">
        <title>Another draft genome of Portunus trituberculatus and its Hox gene families provides insights of decapod evolution.</title>
        <authorList>
            <person name="Jeong J.-H."/>
            <person name="Song I."/>
            <person name="Kim S."/>
            <person name="Choi T."/>
            <person name="Kim D."/>
            <person name="Ryu S."/>
            <person name="Kim W."/>
        </authorList>
    </citation>
    <scope>NUCLEOTIDE SEQUENCE [LARGE SCALE GENOMIC DNA]</scope>
    <source>
        <tissue evidence="1">Muscle</tissue>
    </source>
</reference>
<gene>
    <name evidence="1" type="ORF">E2C01_050911</name>
</gene>
<name>A0A5B7GHQ0_PORTR</name>
<dbReference type="Proteomes" id="UP000324222">
    <property type="component" value="Unassembled WGS sequence"/>
</dbReference>
<evidence type="ECO:0000313" key="1">
    <source>
        <dbReference type="EMBL" id="MPC56943.1"/>
    </source>
</evidence>
<evidence type="ECO:0000313" key="2">
    <source>
        <dbReference type="Proteomes" id="UP000324222"/>
    </source>
</evidence>
<comment type="caution">
    <text evidence="1">The sequence shown here is derived from an EMBL/GenBank/DDBJ whole genome shotgun (WGS) entry which is preliminary data.</text>
</comment>
<sequence>MSLPSSHLQGISPFVGKEILLAHPRGPIWAERLGAFLKIRSPGGLRSPDTCQVNQAGDTLLIPPANQNSGSRAWAFVIG</sequence>
<dbReference type="EMBL" id="VSRR010014372">
    <property type="protein sequence ID" value="MPC56943.1"/>
    <property type="molecule type" value="Genomic_DNA"/>
</dbReference>
<proteinExistence type="predicted"/>
<accession>A0A5B7GHQ0</accession>
<organism evidence="1 2">
    <name type="scientific">Portunus trituberculatus</name>
    <name type="common">Swimming crab</name>
    <name type="synonym">Neptunus trituberculatus</name>
    <dbReference type="NCBI Taxonomy" id="210409"/>
    <lineage>
        <taxon>Eukaryota</taxon>
        <taxon>Metazoa</taxon>
        <taxon>Ecdysozoa</taxon>
        <taxon>Arthropoda</taxon>
        <taxon>Crustacea</taxon>
        <taxon>Multicrustacea</taxon>
        <taxon>Malacostraca</taxon>
        <taxon>Eumalacostraca</taxon>
        <taxon>Eucarida</taxon>
        <taxon>Decapoda</taxon>
        <taxon>Pleocyemata</taxon>
        <taxon>Brachyura</taxon>
        <taxon>Eubrachyura</taxon>
        <taxon>Portunoidea</taxon>
        <taxon>Portunidae</taxon>
        <taxon>Portuninae</taxon>
        <taxon>Portunus</taxon>
    </lineage>
</organism>
<protein>
    <submittedName>
        <fullName evidence="1">Uncharacterized protein</fullName>
    </submittedName>
</protein>
<dbReference type="AlphaFoldDB" id="A0A5B7GHQ0"/>